<proteinExistence type="predicted"/>
<feature type="transmembrane region" description="Helical" evidence="1">
    <location>
        <begin position="23"/>
        <end position="42"/>
    </location>
</feature>
<keyword evidence="1" id="KW-0472">Membrane</keyword>
<feature type="domain" description="CAAX prenyl protease 2/Lysostaphin resistance protein A-like" evidence="2">
    <location>
        <begin position="131"/>
        <end position="202"/>
    </location>
</feature>
<dbReference type="STRING" id="1797291.A2V47_03580"/>
<reference evidence="3 4" key="1">
    <citation type="journal article" date="2016" name="Nat. Commun.">
        <title>Thousands of microbial genomes shed light on interconnected biogeochemical processes in an aquifer system.</title>
        <authorList>
            <person name="Anantharaman K."/>
            <person name="Brown C.T."/>
            <person name="Hug L.A."/>
            <person name="Sharon I."/>
            <person name="Castelle C.J."/>
            <person name="Probst A.J."/>
            <person name="Thomas B.C."/>
            <person name="Singh A."/>
            <person name="Wilkins M.J."/>
            <person name="Karaoz U."/>
            <person name="Brodie E.L."/>
            <person name="Williams K.H."/>
            <person name="Hubbard S.S."/>
            <person name="Banfield J.F."/>
        </authorList>
    </citation>
    <scope>NUCLEOTIDE SEQUENCE [LARGE SCALE GENOMIC DNA]</scope>
</reference>
<dbReference type="Pfam" id="PF02517">
    <property type="entry name" value="Rce1-like"/>
    <property type="match status" value="1"/>
</dbReference>
<evidence type="ECO:0000313" key="4">
    <source>
        <dbReference type="Proteomes" id="UP000177701"/>
    </source>
</evidence>
<feature type="transmembrane region" description="Helical" evidence="1">
    <location>
        <begin position="48"/>
        <end position="65"/>
    </location>
</feature>
<feature type="transmembrane region" description="Helical" evidence="1">
    <location>
        <begin position="163"/>
        <end position="184"/>
    </location>
</feature>
<name>A0A1F5A8W0_9BACT</name>
<feature type="transmembrane region" description="Helical" evidence="1">
    <location>
        <begin position="81"/>
        <end position="103"/>
    </location>
</feature>
<keyword evidence="1" id="KW-1133">Transmembrane helix</keyword>
<evidence type="ECO:0000313" key="3">
    <source>
        <dbReference type="EMBL" id="OGD14287.1"/>
    </source>
</evidence>
<feature type="transmembrane region" description="Helical" evidence="1">
    <location>
        <begin position="123"/>
        <end position="142"/>
    </location>
</feature>
<evidence type="ECO:0000256" key="1">
    <source>
        <dbReference type="SAM" id="Phobius"/>
    </source>
</evidence>
<sequence length="210" mass="24812">MINLFKQELGEIYYFFKNNYKEAVILCMSTLFLVLAICRPIGSSLVVNYTVYYLILPVFTILFILRENPLDFGLRIGDYKLWGFYVAITVLIAIPVLYIGSLFSSVDQYYTKPFDYYSFFTEMVPLLFVWEYILRGFLLFGLKERFKEASILIQMVPFVLLHIGKPEIEILMCIPMGLWFGYIAYRGKSFWPAFITHTFINFTLKYFVNF</sequence>
<gene>
    <name evidence="3" type="ORF">A2V47_03580</name>
</gene>
<protein>
    <recommendedName>
        <fullName evidence="2">CAAX prenyl protease 2/Lysostaphin resistance protein A-like domain-containing protein</fullName>
    </recommendedName>
</protein>
<evidence type="ECO:0000259" key="2">
    <source>
        <dbReference type="Pfam" id="PF02517"/>
    </source>
</evidence>
<dbReference type="Proteomes" id="UP000177701">
    <property type="component" value="Unassembled WGS sequence"/>
</dbReference>
<comment type="caution">
    <text evidence="3">The sequence shown here is derived from an EMBL/GenBank/DDBJ whole genome shotgun (WGS) entry which is preliminary data.</text>
</comment>
<dbReference type="AlphaFoldDB" id="A0A1F5A8W0"/>
<keyword evidence="1" id="KW-0812">Transmembrane</keyword>
<dbReference type="InterPro" id="IPR003675">
    <property type="entry name" value="Rce1/LyrA-like_dom"/>
</dbReference>
<organism evidence="3 4">
    <name type="scientific">Candidatus Sediminicultor quintus</name>
    <dbReference type="NCBI Taxonomy" id="1797291"/>
    <lineage>
        <taxon>Bacteria</taxon>
        <taxon>Pseudomonadati</taxon>
        <taxon>Atribacterota</taxon>
        <taxon>Candidatus Phoenicimicrobiia</taxon>
        <taxon>Candidatus Pheonicimicrobiales</taxon>
        <taxon>Candidatus Phoenicimicrobiaceae</taxon>
        <taxon>Candidatus Sediminicultor</taxon>
    </lineage>
</organism>
<accession>A0A1F5A8W0</accession>
<dbReference type="GO" id="GO:0080120">
    <property type="term" value="P:CAAX-box protein maturation"/>
    <property type="evidence" value="ECO:0007669"/>
    <property type="project" value="UniProtKB-ARBA"/>
</dbReference>
<dbReference type="EMBL" id="MEYH01000088">
    <property type="protein sequence ID" value="OGD14287.1"/>
    <property type="molecule type" value="Genomic_DNA"/>
</dbReference>
<dbReference type="GO" id="GO:0004175">
    <property type="term" value="F:endopeptidase activity"/>
    <property type="evidence" value="ECO:0007669"/>
    <property type="project" value="UniProtKB-ARBA"/>
</dbReference>